<evidence type="ECO:0000256" key="3">
    <source>
        <dbReference type="HAMAP-Rule" id="MF_01963"/>
    </source>
</evidence>
<proteinExistence type="inferred from homology"/>
<dbReference type="PANTHER" id="PTHR42679">
    <property type="entry name" value="S-METHYL-5'-THIOADENOSINE PHOSPHORYLASE"/>
    <property type="match status" value="1"/>
</dbReference>
<dbReference type="EMBL" id="AP011529">
    <property type="protein sequence ID" value="BAI79968.1"/>
    <property type="molecule type" value="Genomic_DNA"/>
</dbReference>
<evidence type="ECO:0000313" key="6">
    <source>
        <dbReference type="Proteomes" id="UP000001520"/>
    </source>
</evidence>
<dbReference type="UniPathway" id="UPA00606"/>
<keyword evidence="3" id="KW-0660">Purine salvage</keyword>
<accession>D3PBJ5</accession>
<gene>
    <name evidence="5" type="ordered locus">DEFDS_0474</name>
</gene>
<feature type="site" description="Important for substrate specificity" evidence="3">
    <location>
        <position position="219"/>
    </location>
</feature>
<dbReference type="GO" id="GO:0019509">
    <property type="term" value="P:L-methionine salvage from methylthioadenosine"/>
    <property type="evidence" value="ECO:0007669"/>
    <property type="project" value="TreeGrafter"/>
</dbReference>
<dbReference type="KEGG" id="ddf:DEFDS_0474"/>
<organism evidence="5 6">
    <name type="scientific">Deferribacter desulfuricans (strain DSM 14783 / JCM 11476 / NBRC 101012 / SSM1)</name>
    <dbReference type="NCBI Taxonomy" id="639282"/>
    <lineage>
        <taxon>Bacteria</taxon>
        <taxon>Pseudomonadati</taxon>
        <taxon>Deferribacterota</taxon>
        <taxon>Deferribacteres</taxon>
        <taxon>Deferribacterales</taxon>
        <taxon>Deferribacteraceae</taxon>
        <taxon>Deferribacter</taxon>
    </lineage>
</organism>
<sequence>MKIGIIGGSGLYEIDGLEFIEEIKLDNRFGSPSDSYKVFDYKDCKFYFLNRHGKNHKILPHNVNYRANIYGFYELGVKHIFSFTAVGGINKLLKPADIVIPDNAIDMTYSRNSTFYDELEEKYHIDFTNPFCTNLRNILIKSCMAQNLRFFDVGTYICTNGPRLETAAEIKFYKQIDADIVGMTLFPEAPLARELEICYANMSIVTNYAAGISKTKLTVDEVIDTMKKNNENIKKVIQKIPDFINIVKNDCECKNALKGTRIDK</sequence>
<dbReference type="InterPro" id="IPR010044">
    <property type="entry name" value="MTAP"/>
</dbReference>
<comment type="similarity">
    <text evidence="3">Belongs to the PNP/MTAP phosphorylase family. MTAP subfamily.</text>
</comment>
<evidence type="ECO:0000313" key="5">
    <source>
        <dbReference type="EMBL" id="BAI79968.1"/>
    </source>
</evidence>
<name>D3PBJ5_DEFDS</name>
<dbReference type="GO" id="GO:0006166">
    <property type="term" value="P:purine ribonucleoside salvage"/>
    <property type="evidence" value="ECO:0007669"/>
    <property type="project" value="UniProtKB-UniRule"/>
</dbReference>
<dbReference type="NCBIfam" id="NF006599">
    <property type="entry name" value="PRK09136.1"/>
    <property type="match status" value="1"/>
</dbReference>
<comment type="subunit">
    <text evidence="3">Homotrimer.</text>
</comment>
<dbReference type="SUPFAM" id="SSF53167">
    <property type="entry name" value="Purine and uridine phosphorylases"/>
    <property type="match status" value="1"/>
</dbReference>
<comment type="miscellaneous">
    <text evidence="3">Although this enzyme belongs to the family of MTA phosphorylases based on sequence homology, it has been shown that conserved amino acid substitutions in the substrate binding pocket convert the substrate specificity of this enzyme from 6-aminopurines to 6-oxopurines.</text>
</comment>
<comment type="catalytic activity">
    <reaction evidence="3">
        <text>S-methyl-5'-thioinosine + phosphate = 5-(methylsulfanyl)-alpha-D-ribose 1-phosphate + hypoxanthine</text>
        <dbReference type="Rhea" id="RHEA:30643"/>
        <dbReference type="ChEBI" id="CHEBI:17368"/>
        <dbReference type="ChEBI" id="CHEBI:43474"/>
        <dbReference type="ChEBI" id="CHEBI:48595"/>
        <dbReference type="ChEBI" id="CHEBI:58533"/>
        <dbReference type="EC" id="2.4.2.44"/>
    </reaction>
</comment>
<dbReference type="PANTHER" id="PTHR42679:SF2">
    <property type="entry name" value="S-METHYL-5'-THIOADENOSINE PHOSPHORYLASE"/>
    <property type="match status" value="1"/>
</dbReference>
<feature type="binding site" evidence="3">
    <location>
        <begin position="207"/>
        <end position="209"/>
    </location>
    <ligand>
        <name>substrate</name>
    </ligand>
</feature>
<dbReference type="GO" id="GO:0005829">
    <property type="term" value="C:cytosol"/>
    <property type="evidence" value="ECO:0007669"/>
    <property type="project" value="TreeGrafter"/>
</dbReference>
<reference evidence="5 6" key="1">
    <citation type="journal article" date="2010" name="DNA Res.">
        <title>Bacterial lifestyle in a deep-sea hydrothermal vent chimney revealed by the genome sequence of the thermophilic bacterium Deferribacter desulfuricans SSM1.</title>
        <authorList>
            <person name="Takaki Y."/>
            <person name="Shimamura S."/>
            <person name="Nakagawa S."/>
            <person name="Fukuhara Y."/>
            <person name="Horikawa H."/>
            <person name="Ankai A."/>
            <person name="Harada T."/>
            <person name="Hosoyama A."/>
            <person name="Oguchi A."/>
            <person name="Fukui S."/>
            <person name="Fujita N."/>
            <person name="Takami H."/>
            <person name="Takai K."/>
        </authorList>
    </citation>
    <scope>NUCLEOTIDE SEQUENCE [LARGE SCALE GENOMIC DNA]</scope>
    <source>
        <strain evidence="6">DSM 14783 / JCM 11476 / NBRC 101012 / SSM1</strain>
    </source>
</reference>
<keyword evidence="1 3" id="KW-0328">Glycosyltransferase</keyword>
<feature type="binding site" evidence="3">
    <location>
        <position position="184"/>
    </location>
    <ligand>
        <name>phosphate</name>
        <dbReference type="ChEBI" id="CHEBI:43474"/>
    </ligand>
</feature>
<keyword evidence="2 3" id="KW-0808">Transferase</keyword>
<dbReference type="NCBIfam" id="TIGR01694">
    <property type="entry name" value="MTAP"/>
    <property type="match status" value="1"/>
</dbReference>
<dbReference type="EC" id="2.4.2.44" evidence="3"/>
<dbReference type="Gene3D" id="3.40.50.1580">
    <property type="entry name" value="Nucleoside phosphorylase domain"/>
    <property type="match status" value="1"/>
</dbReference>
<feature type="binding site" evidence="3">
    <location>
        <begin position="84"/>
        <end position="85"/>
    </location>
    <ligand>
        <name>phosphate</name>
        <dbReference type="ChEBI" id="CHEBI:43474"/>
    </ligand>
</feature>
<dbReference type="GO" id="GO:0017061">
    <property type="term" value="F:S-methyl-5-thioadenosine phosphorylase activity"/>
    <property type="evidence" value="ECO:0007669"/>
    <property type="project" value="InterPro"/>
</dbReference>
<dbReference type="AlphaFoldDB" id="D3PBJ5"/>
<dbReference type="OrthoDB" id="1523230at2"/>
<dbReference type="HAMAP" id="MF_01963">
    <property type="entry name" value="MTAP"/>
    <property type="match status" value="1"/>
</dbReference>
<comment type="function">
    <text evidence="3">Catalyzes the reversible phosphorylation of S-methyl-5'-thioinosine (MTI) to hypoxanthine and 5-methylthioribose-1-phosphate. Involved in the breakdown of S-methyl-5'-thioadenosine (MTA), a major by-product of polyamine biosynthesis. Catabolism of (MTA) occurs via deamination to MTI and phosphorolysis to hypoxanthine.</text>
</comment>
<dbReference type="InterPro" id="IPR035994">
    <property type="entry name" value="Nucleoside_phosphorylase_sf"/>
</dbReference>
<feature type="binding site" evidence="3">
    <location>
        <position position="183"/>
    </location>
    <ligand>
        <name>substrate</name>
    </ligand>
</feature>
<evidence type="ECO:0000256" key="1">
    <source>
        <dbReference type="ARBA" id="ARBA00022676"/>
    </source>
</evidence>
<dbReference type="HOGENOM" id="CLU_054456_0_2_0"/>
<dbReference type="Pfam" id="PF01048">
    <property type="entry name" value="PNP_UDP_1"/>
    <property type="match status" value="1"/>
</dbReference>
<feature type="binding site" evidence="3">
    <location>
        <position position="9"/>
    </location>
    <ligand>
        <name>phosphate</name>
        <dbReference type="ChEBI" id="CHEBI:43474"/>
    </ligand>
</feature>
<dbReference type="CDD" id="cd09010">
    <property type="entry name" value="MTAP_SsMTAPII_like_MTIP"/>
    <property type="match status" value="1"/>
</dbReference>
<evidence type="ECO:0000259" key="4">
    <source>
        <dbReference type="Pfam" id="PF01048"/>
    </source>
</evidence>
<keyword evidence="6" id="KW-1185">Reference proteome</keyword>
<feature type="domain" description="Nucleoside phosphorylase" evidence="4">
    <location>
        <begin position="2"/>
        <end position="239"/>
    </location>
</feature>
<dbReference type="STRING" id="639282.DEFDS_0474"/>
<comment type="pathway">
    <text evidence="3">Purine metabolism; purine nucleoside salvage.</text>
</comment>
<dbReference type="RefSeq" id="WP_013007216.1">
    <property type="nucleotide sequence ID" value="NC_013939.1"/>
</dbReference>
<feature type="site" description="Important for substrate specificity" evidence="3">
    <location>
        <position position="165"/>
    </location>
</feature>
<dbReference type="eggNOG" id="COG0005">
    <property type="taxonomic scope" value="Bacteria"/>
</dbReference>
<feature type="binding site" evidence="3">
    <location>
        <begin position="51"/>
        <end position="52"/>
    </location>
    <ligand>
        <name>phosphate</name>
        <dbReference type="ChEBI" id="CHEBI:43474"/>
    </ligand>
</feature>
<dbReference type="Proteomes" id="UP000001520">
    <property type="component" value="Chromosome"/>
</dbReference>
<protein>
    <recommendedName>
        <fullName evidence="3">Probable S-methyl-5'-thioinosine phosphorylase</fullName>
        <ecNumber evidence="3">2.4.2.44</ecNumber>
    </recommendedName>
    <alternativeName>
        <fullName evidence="3">5'-methylthioinosine phosphorylase</fullName>
        <shortName evidence="3">MTI phosphorylase</shortName>
        <shortName evidence="3">MTIP</shortName>
    </alternativeName>
</protein>
<dbReference type="InterPro" id="IPR000845">
    <property type="entry name" value="Nucleoside_phosphorylase_d"/>
</dbReference>
<evidence type="ECO:0000256" key="2">
    <source>
        <dbReference type="ARBA" id="ARBA00022679"/>
    </source>
</evidence>